<protein>
    <submittedName>
        <fullName evidence="2">Uncharacterized protein</fullName>
    </submittedName>
</protein>
<feature type="transmembrane region" description="Helical" evidence="1">
    <location>
        <begin position="239"/>
        <end position="261"/>
    </location>
</feature>
<feature type="transmembrane region" description="Helical" evidence="1">
    <location>
        <begin position="37"/>
        <end position="58"/>
    </location>
</feature>
<gene>
    <name evidence="2" type="ORF">ACFS6J_26365</name>
</gene>
<organism evidence="2 3">
    <name type="scientific">Olivibacter jilunii</name>
    <dbReference type="NCBI Taxonomy" id="985016"/>
    <lineage>
        <taxon>Bacteria</taxon>
        <taxon>Pseudomonadati</taxon>
        <taxon>Bacteroidota</taxon>
        <taxon>Sphingobacteriia</taxon>
        <taxon>Sphingobacteriales</taxon>
        <taxon>Sphingobacteriaceae</taxon>
        <taxon>Olivibacter</taxon>
    </lineage>
</organism>
<feature type="transmembrane region" description="Helical" evidence="1">
    <location>
        <begin position="202"/>
        <end position="227"/>
    </location>
</feature>
<name>A0ABW6B9T9_9SPHI</name>
<comment type="caution">
    <text evidence="2">The sequence shown here is derived from an EMBL/GenBank/DDBJ whole genome shotgun (WGS) entry which is preliminary data.</text>
</comment>
<feature type="transmembrane region" description="Helical" evidence="1">
    <location>
        <begin position="358"/>
        <end position="374"/>
    </location>
</feature>
<accession>A0ABW6B9T9</accession>
<feature type="transmembrane region" description="Helical" evidence="1">
    <location>
        <begin position="333"/>
        <end position="351"/>
    </location>
</feature>
<keyword evidence="1" id="KW-0812">Transmembrane</keyword>
<dbReference type="RefSeq" id="WP_377613329.1">
    <property type="nucleotide sequence ID" value="NZ_JBHUPA010000029.1"/>
</dbReference>
<evidence type="ECO:0000256" key="1">
    <source>
        <dbReference type="SAM" id="Phobius"/>
    </source>
</evidence>
<reference evidence="3" key="1">
    <citation type="journal article" date="2019" name="Int. J. Syst. Evol. Microbiol.">
        <title>The Global Catalogue of Microorganisms (GCM) 10K type strain sequencing project: providing services to taxonomists for standard genome sequencing and annotation.</title>
        <authorList>
            <consortium name="The Broad Institute Genomics Platform"/>
            <consortium name="The Broad Institute Genome Sequencing Center for Infectious Disease"/>
            <person name="Wu L."/>
            <person name="Ma J."/>
        </authorList>
    </citation>
    <scope>NUCLEOTIDE SEQUENCE [LARGE SCALE GENOMIC DNA]</scope>
    <source>
        <strain evidence="3">KCTC 23098</strain>
    </source>
</reference>
<dbReference type="Proteomes" id="UP001597560">
    <property type="component" value="Unassembled WGS sequence"/>
</dbReference>
<keyword evidence="3" id="KW-1185">Reference proteome</keyword>
<keyword evidence="1" id="KW-0472">Membrane</keyword>
<sequence length="410" mass="47942">MTSNRFLQQRFSIRNLICFLVAFIALMDSFVMWNDPLVGKLINYGLKFLNLFALFYLLQHNVAKKYIWAILIIPFSWVLWEEESLLSSLQYVFSATVPIMTFLLLKDEEQLSVVKSFLKIWFVLFIIGLPIYALLLTGLNIPHIDYIRDSDQRLYQNYFFLYYAQGNVLYRFSSVWDEPGVVGTMAAIVVLYYRNLLTKRQYYIFLLCGLLSVSLFYCVLIGPILYFSNLRTLNFVKKVRKVVTFSLVVILGYFTLVQLALATKEDPVLSFAVYHRFEWSGNWITGLVDNRTTDDINTAVKTDLDIFDFLFGKGKGATMEEFGADGLSLNVMLYNKGILIVAYILLIYILMHNWRKQLLFSIFSILFIFLTFYQRPMLYKIDYFIVFYVGIRLGNRFLENENNTSYPVAV</sequence>
<dbReference type="EMBL" id="JBHUPA010000029">
    <property type="protein sequence ID" value="MFD2965353.1"/>
    <property type="molecule type" value="Genomic_DNA"/>
</dbReference>
<keyword evidence="1" id="KW-1133">Transmembrane helix</keyword>
<feature type="transmembrane region" description="Helical" evidence="1">
    <location>
        <begin position="12"/>
        <end position="31"/>
    </location>
</feature>
<proteinExistence type="predicted"/>
<feature type="transmembrane region" description="Helical" evidence="1">
    <location>
        <begin position="117"/>
        <end position="135"/>
    </location>
</feature>
<evidence type="ECO:0000313" key="2">
    <source>
        <dbReference type="EMBL" id="MFD2965353.1"/>
    </source>
</evidence>
<evidence type="ECO:0000313" key="3">
    <source>
        <dbReference type="Proteomes" id="UP001597560"/>
    </source>
</evidence>